<protein>
    <submittedName>
        <fullName evidence="1">Uncharacterized protein</fullName>
    </submittedName>
</protein>
<accession>A0A2S9GXD9</accession>
<proteinExistence type="predicted"/>
<gene>
    <name evidence="1" type="ORF">S2091_3038</name>
</gene>
<organism evidence="1 2">
    <name type="scientific">Solimicrobium silvestre</name>
    <dbReference type="NCBI Taxonomy" id="2099400"/>
    <lineage>
        <taxon>Bacteria</taxon>
        <taxon>Pseudomonadati</taxon>
        <taxon>Pseudomonadota</taxon>
        <taxon>Betaproteobacteria</taxon>
        <taxon>Burkholderiales</taxon>
        <taxon>Oxalobacteraceae</taxon>
        <taxon>Solimicrobium</taxon>
    </lineage>
</organism>
<dbReference type="AlphaFoldDB" id="A0A2S9GXD9"/>
<sequence length="117" mass="13367">MKGCEMKLNWTWFMSVDFRGDWIMTKGWAHLQIDVNKISGFMFFDEKYNEADIYARFSGYFDDDNFAVVTVSSAQEGTPEFEVSGPIFSFKNENILASSFILTDGTTVLGFTNHAEL</sequence>
<evidence type="ECO:0000313" key="2">
    <source>
        <dbReference type="Proteomes" id="UP000237839"/>
    </source>
</evidence>
<comment type="caution">
    <text evidence="1">The sequence shown here is derived from an EMBL/GenBank/DDBJ whole genome shotgun (WGS) entry which is preliminary data.</text>
</comment>
<name>A0A2S9GXD9_9BURK</name>
<evidence type="ECO:0000313" key="1">
    <source>
        <dbReference type="EMBL" id="PRC92379.1"/>
    </source>
</evidence>
<reference evidence="1 2" key="1">
    <citation type="submission" date="2018-02" db="EMBL/GenBank/DDBJ databases">
        <title>Solimicrobium silvestre gen. nov., sp. nov., isolated from alpine forest soil.</title>
        <authorList>
            <person name="Margesin R."/>
            <person name="Albuquerque L."/>
            <person name="Zhang D.-C."/>
            <person name="Froufe H.J.C."/>
            <person name="Severino R."/>
            <person name="Roxo I."/>
            <person name="Egas C."/>
            <person name="Da Costa M.S."/>
        </authorList>
    </citation>
    <scope>NUCLEOTIDE SEQUENCE [LARGE SCALE GENOMIC DNA]</scope>
    <source>
        <strain evidence="1 2">S20-91</strain>
    </source>
</reference>
<dbReference type="Proteomes" id="UP000237839">
    <property type="component" value="Unassembled WGS sequence"/>
</dbReference>
<dbReference type="EMBL" id="PUGF01000014">
    <property type="protein sequence ID" value="PRC92379.1"/>
    <property type="molecule type" value="Genomic_DNA"/>
</dbReference>
<keyword evidence="2" id="KW-1185">Reference proteome</keyword>